<accession>A0ABM3VK64</accession>
<gene>
    <name evidence="3" type="primary">LOC109612851</name>
</gene>
<evidence type="ECO:0000313" key="3">
    <source>
        <dbReference type="RefSeq" id="XP_058986210.1"/>
    </source>
</evidence>
<organism evidence="2 3">
    <name type="scientific">Musca domestica</name>
    <name type="common">House fly</name>
    <dbReference type="NCBI Taxonomy" id="7370"/>
    <lineage>
        <taxon>Eukaryota</taxon>
        <taxon>Metazoa</taxon>
        <taxon>Ecdysozoa</taxon>
        <taxon>Arthropoda</taxon>
        <taxon>Hexapoda</taxon>
        <taxon>Insecta</taxon>
        <taxon>Pterygota</taxon>
        <taxon>Neoptera</taxon>
        <taxon>Endopterygota</taxon>
        <taxon>Diptera</taxon>
        <taxon>Brachycera</taxon>
        <taxon>Muscomorpha</taxon>
        <taxon>Muscoidea</taxon>
        <taxon>Muscidae</taxon>
        <taxon>Musca</taxon>
    </lineage>
</organism>
<dbReference type="PANTHER" id="PTHR20898:SF0">
    <property type="entry name" value="DAEDALUS ON 3-RELATED"/>
    <property type="match status" value="1"/>
</dbReference>
<keyword evidence="2" id="KW-1185">Reference proteome</keyword>
<keyword evidence="1" id="KW-0732">Signal</keyword>
<name>A0ABM3VK64_MUSDO</name>
<dbReference type="PANTHER" id="PTHR20898">
    <property type="entry name" value="DAEDALUS ON 3-RELATED-RELATED"/>
    <property type="match status" value="1"/>
</dbReference>
<dbReference type="SMART" id="SM00697">
    <property type="entry name" value="DM8"/>
    <property type="match status" value="1"/>
</dbReference>
<evidence type="ECO:0000313" key="2">
    <source>
        <dbReference type="Proteomes" id="UP001652621"/>
    </source>
</evidence>
<sequence>MKSLWILVLLAVYVKIYDTSVRFTNIKCAAFHPDFATFQQCQLKVIARGVIGLNVHVKLWQLPVNNISVNLALFKKFSGYKPFLYNITVDLCKYLKNPRKHPFLDLFHRIIVNDSNINHTCPYNHDIIVKNLLLNENKFKYLPLPRGEYRFDLKVAAYNDWKADVKAFIDISNDL</sequence>
<protein>
    <submittedName>
        <fullName evidence="3">Uncharacterized protein LOC109612851</fullName>
    </submittedName>
</protein>
<reference evidence="3" key="1">
    <citation type="submission" date="2025-08" db="UniProtKB">
        <authorList>
            <consortium name="RefSeq"/>
        </authorList>
    </citation>
    <scope>IDENTIFICATION</scope>
    <source>
        <strain evidence="3">Aabys</strain>
        <tissue evidence="3">Whole body</tissue>
    </source>
</reference>
<dbReference type="InterPro" id="IPR010512">
    <property type="entry name" value="DUF1091"/>
</dbReference>
<dbReference type="Proteomes" id="UP001652621">
    <property type="component" value="Unplaced"/>
</dbReference>
<dbReference type="Pfam" id="PF06477">
    <property type="entry name" value="DUF1091"/>
    <property type="match status" value="1"/>
</dbReference>
<proteinExistence type="predicted"/>
<feature type="chain" id="PRO_5047003268" evidence="1">
    <location>
        <begin position="17"/>
        <end position="175"/>
    </location>
</feature>
<evidence type="ECO:0000256" key="1">
    <source>
        <dbReference type="SAM" id="SignalP"/>
    </source>
</evidence>
<dbReference type="GeneID" id="109612851"/>
<feature type="signal peptide" evidence="1">
    <location>
        <begin position="1"/>
        <end position="16"/>
    </location>
</feature>
<dbReference type="RefSeq" id="XP_058986210.1">
    <property type="nucleotide sequence ID" value="XM_059130227.1"/>
</dbReference>